<dbReference type="Gene3D" id="3.30.230.10">
    <property type="match status" value="1"/>
</dbReference>
<dbReference type="OrthoDB" id="3173073at2"/>
<organism evidence="12 13">
    <name type="scientific">Parolsenella catena</name>
    <dbReference type="NCBI Taxonomy" id="2003188"/>
    <lineage>
        <taxon>Bacteria</taxon>
        <taxon>Bacillati</taxon>
        <taxon>Actinomycetota</taxon>
        <taxon>Coriobacteriia</taxon>
        <taxon>Coriobacteriales</taxon>
        <taxon>Atopobiaceae</taxon>
        <taxon>Parolsenella</taxon>
    </lineage>
</organism>
<dbReference type="Proteomes" id="UP000273154">
    <property type="component" value="Chromosome"/>
</dbReference>
<comment type="similarity">
    <text evidence="1 9">Belongs to the GHMP kinase family. IspE subfamily.</text>
</comment>
<reference evidence="13" key="1">
    <citation type="submission" date="2018-11" db="EMBL/GenBank/DDBJ databases">
        <title>Comparative genomics of Parolsenella catena and Libanicoccus massiliensis: Reclassification of Libanicoccus massiliensis as Parolsenella massiliensis comb. nov.</title>
        <authorList>
            <person name="Sakamoto M."/>
            <person name="Ikeyama N."/>
            <person name="Murakami T."/>
            <person name="Mori H."/>
            <person name="Yuki M."/>
            <person name="Ohkuma M."/>
        </authorList>
    </citation>
    <scope>NUCLEOTIDE SEQUENCE [LARGE SCALE GENOMIC DNA]</scope>
    <source>
        <strain evidence="13">JCM 31932</strain>
    </source>
</reference>
<feature type="domain" description="GHMP kinase C-terminal" evidence="11">
    <location>
        <begin position="201"/>
        <end position="274"/>
    </location>
</feature>
<dbReference type="PANTHER" id="PTHR43527">
    <property type="entry name" value="4-DIPHOSPHOCYTIDYL-2-C-METHYL-D-ERYTHRITOL KINASE, CHLOROPLASTIC"/>
    <property type="match status" value="1"/>
</dbReference>
<keyword evidence="9" id="KW-0414">Isoprene biosynthesis</keyword>
<dbReference type="SUPFAM" id="SSF54211">
    <property type="entry name" value="Ribosomal protein S5 domain 2-like"/>
    <property type="match status" value="1"/>
</dbReference>
<evidence type="ECO:0000256" key="7">
    <source>
        <dbReference type="ARBA" id="ARBA00022840"/>
    </source>
</evidence>
<dbReference type="Gene3D" id="3.30.70.890">
    <property type="entry name" value="GHMP kinase, C-terminal domain"/>
    <property type="match status" value="1"/>
</dbReference>
<dbReference type="InterPro" id="IPR036554">
    <property type="entry name" value="GHMP_kinase_C_sf"/>
</dbReference>
<name>A0A3G9JZN1_9ACTN</name>
<dbReference type="UniPathway" id="UPA00056">
    <property type="reaction ID" value="UER00094"/>
</dbReference>
<keyword evidence="5 9" id="KW-0547">Nucleotide-binding</keyword>
<dbReference type="EMBL" id="AP019367">
    <property type="protein sequence ID" value="BBH50753.1"/>
    <property type="molecule type" value="Genomic_DNA"/>
</dbReference>
<dbReference type="PANTHER" id="PTHR43527:SF2">
    <property type="entry name" value="4-DIPHOSPHOCYTIDYL-2-C-METHYL-D-ERYTHRITOL KINASE, CHLOROPLASTIC"/>
    <property type="match status" value="1"/>
</dbReference>
<evidence type="ECO:0000313" key="13">
    <source>
        <dbReference type="Proteomes" id="UP000273154"/>
    </source>
</evidence>
<gene>
    <name evidence="9" type="primary">ispE</name>
    <name evidence="12" type="ORF">Pcatena_13400</name>
</gene>
<evidence type="ECO:0000256" key="8">
    <source>
        <dbReference type="ARBA" id="ARBA00032554"/>
    </source>
</evidence>
<dbReference type="InterPro" id="IPR006204">
    <property type="entry name" value="GHMP_kinase_N_dom"/>
</dbReference>
<dbReference type="GO" id="GO:0050515">
    <property type="term" value="F:4-(cytidine 5'-diphospho)-2-C-methyl-D-erythritol kinase activity"/>
    <property type="evidence" value="ECO:0007669"/>
    <property type="project" value="UniProtKB-UniRule"/>
</dbReference>
<keyword evidence="13" id="KW-1185">Reference proteome</keyword>
<dbReference type="AlphaFoldDB" id="A0A3G9JZN1"/>
<dbReference type="GO" id="GO:0005524">
    <property type="term" value="F:ATP binding"/>
    <property type="evidence" value="ECO:0007669"/>
    <property type="project" value="UniProtKB-UniRule"/>
</dbReference>
<evidence type="ECO:0000256" key="3">
    <source>
        <dbReference type="ARBA" id="ARBA00017473"/>
    </source>
</evidence>
<evidence type="ECO:0000256" key="5">
    <source>
        <dbReference type="ARBA" id="ARBA00022741"/>
    </source>
</evidence>
<dbReference type="SUPFAM" id="SSF55060">
    <property type="entry name" value="GHMP Kinase, C-terminal domain"/>
    <property type="match status" value="1"/>
</dbReference>
<dbReference type="InterPro" id="IPR013750">
    <property type="entry name" value="GHMP_kinase_C_dom"/>
</dbReference>
<comment type="caution">
    <text evidence="9">Lacks conserved residue(s) required for the propagation of feature annotation.</text>
</comment>
<feature type="domain" description="GHMP kinase N-terminal" evidence="10">
    <location>
        <begin position="68"/>
        <end position="142"/>
    </location>
</feature>
<evidence type="ECO:0000313" key="12">
    <source>
        <dbReference type="EMBL" id="BBH50753.1"/>
    </source>
</evidence>
<keyword evidence="7 9" id="KW-0067">ATP-binding</keyword>
<dbReference type="Pfam" id="PF08544">
    <property type="entry name" value="GHMP_kinases_C"/>
    <property type="match status" value="1"/>
</dbReference>
<dbReference type="HAMAP" id="MF_00061">
    <property type="entry name" value="IspE"/>
    <property type="match status" value="1"/>
</dbReference>
<comment type="function">
    <text evidence="9">Catalyzes the phosphorylation of the position 2 hydroxy group of 4-diphosphocytidyl-2C-methyl-D-erythritol.</text>
</comment>
<accession>A0A3G9JZN1</accession>
<dbReference type="GO" id="GO:0019288">
    <property type="term" value="P:isopentenyl diphosphate biosynthetic process, methylerythritol 4-phosphate pathway"/>
    <property type="evidence" value="ECO:0007669"/>
    <property type="project" value="UniProtKB-UniRule"/>
</dbReference>
<feature type="active site" evidence="9">
    <location>
        <position position="12"/>
    </location>
</feature>
<feature type="active site" evidence="9">
    <location>
        <position position="137"/>
    </location>
</feature>
<keyword evidence="6 9" id="KW-0418">Kinase</keyword>
<dbReference type="EC" id="2.7.1.148" evidence="2 9"/>
<sequence>MPSCQVIETPCKVNLHLGIHRGRDERGYHRVDSVMVPVALCDTVAVEDAPELVVHHEPALEVAPEKTTVWRAATMLADALGVEPNVRIDVVARIPEKAGLGGSSADAGAVLRALACRWGISASDERVVSVARRVGADVAFFLDCRPGLYLGAGDVLERVFPEFDAPIALVMPTADGVSTKEAYDEFDASGEEPASYAPACEALERGDVDAMAAALYNNLAPSAESLCVDVRAVSEWLAAQDGVLASQVTGSGACSFALCESDKAAEAIAARAREDHGWRAWATRVGGAAMRENS</sequence>
<comment type="pathway">
    <text evidence="9">Isoprenoid biosynthesis; isopentenyl diphosphate biosynthesis via DXP pathway; isopentenyl diphosphate from 1-deoxy-D-xylulose 5-phosphate: step 3/6.</text>
</comment>
<evidence type="ECO:0000256" key="4">
    <source>
        <dbReference type="ARBA" id="ARBA00022679"/>
    </source>
</evidence>
<dbReference type="GO" id="GO:0016114">
    <property type="term" value="P:terpenoid biosynthetic process"/>
    <property type="evidence" value="ECO:0007669"/>
    <property type="project" value="InterPro"/>
</dbReference>
<protein>
    <recommendedName>
        <fullName evidence="3 9">4-diphosphocytidyl-2-C-methyl-D-erythritol kinase</fullName>
        <shortName evidence="9">CMK</shortName>
        <ecNumber evidence="2 9">2.7.1.148</ecNumber>
    </recommendedName>
    <alternativeName>
        <fullName evidence="8 9">4-(cytidine-5'-diphospho)-2-C-methyl-D-erythritol kinase</fullName>
    </alternativeName>
</protein>
<proteinExistence type="inferred from homology"/>
<evidence type="ECO:0000256" key="6">
    <source>
        <dbReference type="ARBA" id="ARBA00022777"/>
    </source>
</evidence>
<dbReference type="GeneID" id="88849477"/>
<dbReference type="KEGG" id="pcat:Pcatena_13400"/>
<evidence type="ECO:0000259" key="10">
    <source>
        <dbReference type="Pfam" id="PF00288"/>
    </source>
</evidence>
<dbReference type="RefSeq" id="WP_126422826.1">
    <property type="nucleotide sequence ID" value="NZ_AP019367.1"/>
</dbReference>
<evidence type="ECO:0000256" key="9">
    <source>
        <dbReference type="HAMAP-Rule" id="MF_00061"/>
    </source>
</evidence>
<comment type="catalytic activity">
    <reaction evidence="9">
        <text>4-CDP-2-C-methyl-D-erythritol + ATP = 4-CDP-2-C-methyl-D-erythritol 2-phosphate + ADP + H(+)</text>
        <dbReference type="Rhea" id="RHEA:18437"/>
        <dbReference type="ChEBI" id="CHEBI:15378"/>
        <dbReference type="ChEBI" id="CHEBI:30616"/>
        <dbReference type="ChEBI" id="CHEBI:57823"/>
        <dbReference type="ChEBI" id="CHEBI:57919"/>
        <dbReference type="ChEBI" id="CHEBI:456216"/>
        <dbReference type="EC" id="2.7.1.148"/>
    </reaction>
</comment>
<dbReference type="InterPro" id="IPR014721">
    <property type="entry name" value="Ribsml_uS5_D2-typ_fold_subgr"/>
</dbReference>
<dbReference type="Pfam" id="PF00288">
    <property type="entry name" value="GHMP_kinases_N"/>
    <property type="match status" value="1"/>
</dbReference>
<evidence type="ECO:0000259" key="11">
    <source>
        <dbReference type="Pfam" id="PF08544"/>
    </source>
</evidence>
<keyword evidence="4 9" id="KW-0808">Transferase</keyword>
<evidence type="ECO:0000256" key="2">
    <source>
        <dbReference type="ARBA" id="ARBA00012052"/>
    </source>
</evidence>
<dbReference type="InterPro" id="IPR020568">
    <property type="entry name" value="Ribosomal_Su5_D2-typ_SF"/>
</dbReference>
<evidence type="ECO:0000256" key="1">
    <source>
        <dbReference type="ARBA" id="ARBA00009684"/>
    </source>
</evidence>
<dbReference type="InterPro" id="IPR004424">
    <property type="entry name" value="IspE"/>
</dbReference>
<dbReference type="PIRSF" id="PIRSF010376">
    <property type="entry name" value="IspE"/>
    <property type="match status" value="1"/>
</dbReference>